<comment type="caution">
    <text evidence="2">The sequence shown here is derived from an EMBL/GenBank/DDBJ whole genome shotgun (WGS) entry which is preliminary data.</text>
</comment>
<dbReference type="Proteomes" id="UP000033393">
    <property type="component" value="Unassembled WGS sequence"/>
</dbReference>
<organism evidence="2 3">
    <name type="scientific">Lentzea aerocolonigenes</name>
    <name type="common">Lechevalieria aerocolonigenes</name>
    <name type="synonym">Saccharothrix aerocolonigenes</name>
    <dbReference type="NCBI Taxonomy" id="68170"/>
    <lineage>
        <taxon>Bacteria</taxon>
        <taxon>Bacillati</taxon>
        <taxon>Actinomycetota</taxon>
        <taxon>Actinomycetes</taxon>
        <taxon>Pseudonocardiales</taxon>
        <taxon>Pseudonocardiaceae</taxon>
        <taxon>Lentzea</taxon>
    </lineage>
</organism>
<evidence type="ECO:0008006" key="4">
    <source>
        <dbReference type="Google" id="ProtNLM"/>
    </source>
</evidence>
<protein>
    <recommendedName>
        <fullName evidence="4">Secreted protein</fullName>
    </recommendedName>
</protein>
<sequence>MHRKREKALKKILGTAAAVAIAATALVMPGTASAANCDPDKHVRINVQKRGNFVDAVGGFFNCDQATTSFTIAVQEKKTIGWKDHVVRTGVFRTNVGAITTYTCNGTKTKKYRALFITGIGTHETVKTSASITVACG</sequence>
<name>A0A0F0HA43_LENAE</name>
<keyword evidence="3" id="KW-1185">Reference proteome</keyword>
<reference evidence="2 3" key="1">
    <citation type="submission" date="2015-02" db="EMBL/GenBank/DDBJ databases">
        <authorList>
            <person name="Ju K.-S."/>
            <person name="Doroghazi J.R."/>
            <person name="Metcalf W."/>
        </authorList>
    </citation>
    <scope>NUCLEOTIDE SEQUENCE [LARGE SCALE GENOMIC DNA]</scope>
    <source>
        <strain evidence="2 3">NRRL B-16140</strain>
    </source>
</reference>
<dbReference type="AlphaFoldDB" id="A0A0F0HA43"/>
<proteinExistence type="predicted"/>
<evidence type="ECO:0000313" key="2">
    <source>
        <dbReference type="EMBL" id="KJK51212.1"/>
    </source>
</evidence>
<feature type="signal peptide" evidence="1">
    <location>
        <begin position="1"/>
        <end position="34"/>
    </location>
</feature>
<accession>A0A0F0HA43</accession>
<evidence type="ECO:0000256" key="1">
    <source>
        <dbReference type="SAM" id="SignalP"/>
    </source>
</evidence>
<feature type="chain" id="PRO_5002442243" description="Secreted protein" evidence="1">
    <location>
        <begin position="35"/>
        <end position="137"/>
    </location>
</feature>
<dbReference type="EMBL" id="JYJG01000041">
    <property type="protein sequence ID" value="KJK51212.1"/>
    <property type="molecule type" value="Genomic_DNA"/>
</dbReference>
<dbReference type="PATRIC" id="fig|68170.10.peg.7625"/>
<evidence type="ECO:0000313" key="3">
    <source>
        <dbReference type="Proteomes" id="UP000033393"/>
    </source>
</evidence>
<gene>
    <name evidence="2" type="ORF">UK23_07610</name>
</gene>
<keyword evidence="1" id="KW-0732">Signal</keyword>